<dbReference type="PANTHER" id="PTHR10963">
    <property type="entry name" value="GLYCOSYL HYDROLASE-RELATED"/>
    <property type="match status" value="1"/>
</dbReference>
<name>A0A9P6DXR4_9AGAM</name>
<dbReference type="GO" id="GO:0009251">
    <property type="term" value="P:glucan catabolic process"/>
    <property type="evidence" value="ECO:0007669"/>
    <property type="project" value="TreeGrafter"/>
</dbReference>
<dbReference type="Gene3D" id="2.60.120.200">
    <property type="match status" value="1"/>
</dbReference>
<dbReference type="InterPro" id="IPR000757">
    <property type="entry name" value="Beta-glucanase-like"/>
</dbReference>
<dbReference type="OrthoDB" id="192832at2759"/>
<feature type="domain" description="GH16" evidence="2">
    <location>
        <begin position="33"/>
        <end position="283"/>
    </location>
</feature>
<dbReference type="SUPFAM" id="SSF49899">
    <property type="entry name" value="Concanavalin A-like lectins/glucanases"/>
    <property type="match status" value="1"/>
</dbReference>
<dbReference type="InterPro" id="IPR013320">
    <property type="entry name" value="ConA-like_dom_sf"/>
</dbReference>
<dbReference type="Pfam" id="PF26113">
    <property type="entry name" value="GH16_XgeA"/>
    <property type="match status" value="1"/>
</dbReference>
<keyword evidence="4" id="KW-1185">Reference proteome</keyword>
<gene>
    <name evidence="3" type="ORF">BS47DRAFT_1312982</name>
</gene>
<feature type="signal peptide" evidence="1">
    <location>
        <begin position="1"/>
        <end position="15"/>
    </location>
</feature>
<accession>A0A9P6DXR4</accession>
<sequence length="369" mass="40446">MYWSLFACLLGTVYATEYLLSDRFVGNTFFTGFTHEAIPDPTHGRVHYVDRATAIKHNLSWASNSKFTIRADHTTVLSPSGSGRMSVRLKSNRQWATSVLVLDITHMPRGCGTWPAFWTLGDNWPYGGEIDVIEGVNSIGPNQASLHTSAGCTQPPSTWPRYSGTLTSTNCDTYTSSNVGCGIKSTSQNSFGPAFNSIGGGWYAMERTNRTISIWFWPRHSPNVPRDVKSGTSTTVRTQGWGTPMAAFVDDTCPISSLFSAHNIIINLTFCGDWAGSVYSSSGCPGSCVDYVDNNPEAFVDAYFEFNSLRIYTPKTSGKAAKIVNCIGGHLIGIRQTIVGWFVRARQNTRRRPRMQSVGVGAGSDVREL</sequence>
<evidence type="ECO:0000256" key="1">
    <source>
        <dbReference type="SAM" id="SignalP"/>
    </source>
</evidence>
<dbReference type="PROSITE" id="PS51762">
    <property type="entry name" value="GH16_2"/>
    <property type="match status" value="1"/>
</dbReference>
<dbReference type="GO" id="GO:0004553">
    <property type="term" value="F:hydrolase activity, hydrolyzing O-glycosyl compounds"/>
    <property type="evidence" value="ECO:0007669"/>
    <property type="project" value="InterPro"/>
</dbReference>
<comment type="caution">
    <text evidence="3">The sequence shown here is derived from an EMBL/GenBank/DDBJ whole genome shotgun (WGS) entry which is preliminary data.</text>
</comment>
<evidence type="ECO:0000313" key="4">
    <source>
        <dbReference type="Proteomes" id="UP000886523"/>
    </source>
</evidence>
<feature type="chain" id="PRO_5040389599" evidence="1">
    <location>
        <begin position="16"/>
        <end position="369"/>
    </location>
</feature>
<dbReference type="Proteomes" id="UP000886523">
    <property type="component" value="Unassembled WGS sequence"/>
</dbReference>
<dbReference type="CDD" id="cd02181">
    <property type="entry name" value="GH16_fungal_Lam16A_glucanase"/>
    <property type="match status" value="1"/>
</dbReference>
<organism evidence="3 4">
    <name type="scientific">Hydnum rufescens UP504</name>
    <dbReference type="NCBI Taxonomy" id="1448309"/>
    <lineage>
        <taxon>Eukaryota</taxon>
        <taxon>Fungi</taxon>
        <taxon>Dikarya</taxon>
        <taxon>Basidiomycota</taxon>
        <taxon>Agaricomycotina</taxon>
        <taxon>Agaricomycetes</taxon>
        <taxon>Cantharellales</taxon>
        <taxon>Hydnaceae</taxon>
        <taxon>Hydnum</taxon>
    </lineage>
</organism>
<keyword evidence="1" id="KW-0732">Signal</keyword>
<dbReference type="InterPro" id="IPR050546">
    <property type="entry name" value="Glycosyl_Hydrlase_16"/>
</dbReference>
<evidence type="ECO:0000313" key="3">
    <source>
        <dbReference type="EMBL" id="KAF9518751.1"/>
    </source>
</evidence>
<keyword evidence="3" id="KW-0378">Hydrolase</keyword>
<evidence type="ECO:0000259" key="2">
    <source>
        <dbReference type="PROSITE" id="PS51762"/>
    </source>
</evidence>
<dbReference type="PANTHER" id="PTHR10963:SF24">
    <property type="entry name" value="GLYCOSIDASE C21B10.07-RELATED"/>
    <property type="match status" value="1"/>
</dbReference>
<dbReference type="EMBL" id="MU128922">
    <property type="protein sequence ID" value="KAF9518751.1"/>
    <property type="molecule type" value="Genomic_DNA"/>
</dbReference>
<proteinExistence type="predicted"/>
<protein>
    <submittedName>
        <fullName evidence="3">Glycoside hydrolase family 16 protein</fullName>
    </submittedName>
</protein>
<reference evidence="3" key="1">
    <citation type="journal article" date="2020" name="Nat. Commun.">
        <title>Large-scale genome sequencing of mycorrhizal fungi provides insights into the early evolution of symbiotic traits.</title>
        <authorList>
            <person name="Miyauchi S."/>
            <person name="Kiss E."/>
            <person name="Kuo A."/>
            <person name="Drula E."/>
            <person name="Kohler A."/>
            <person name="Sanchez-Garcia M."/>
            <person name="Morin E."/>
            <person name="Andreopoulos B."/>
            <person name="Barry K.W."/>
            <person name="Bonito G."/>
            <person name="Buee M."/>
            <person name="Carver A."/>
            <person name="Chen C."/>
            <person name="Cichocki N."/>
            <person name="Clum A."/>
            <person name="Culley D."/>
            <person name="Crous P.W."/>
            <person name="Fauchery L."/>
            <person name="Girlanda M."/>
            <person name="Hayes R.D."/>
            <person name="Keri Z."/>
            <person name="LaButti K."/>
            <person name="Lipzen A."/>
            <person name="Lombard V."/>
            <person name="Magnuson J."/>
            <person name="Maillard F."/>
            <person name="Murat C."/>
            <person name="Nolan M."/>
            <person name="Ohm R.A."/>
            <person name="Pangilinan J."/>
            <person name="Pereira M.F."/>
            <person name="Perotto S."/>
            <person name="Peter M."/>
            <person name="Pfister S."/>
            <person name="Riley R."/>
            <person name="Sitrit Y."/>
            <person name="Stielow J.B."/>
            <person name="Szollosi G."/>
            <person name="Zifcakova L."/>
            <person name="Stursova M."/>
            <person name="Spatafora J.W."/>
            <person name="Tedersoo L."/>
            <person name="Vaario L.M."/>
            <person name="Yamada A."/>
            <person name="Yan M."/>
            <person name="Wang P."/>
            <person name="Xu J."/>
            <person name="Bruns T."/>
            <person name="Baldrian P."/>
            <person name="Vilgalys R."/>
            <person name="Dunand C."/>
            <person name="Henrissat B."/>
            <person name="Grigoriev I.V."/>
            <person name="Hibbett D."/>
            <person name="Nagy L.G."/>
            <person name="Martin F.M."/>
        </authorList>
    </citation>
    <scope>NUCLEOTIDE SEQUENCE</scope>
    <source>
        <strain evidence="3">UP504</strain>
    </source>
</reference>
<dbReference type="AlphaFoldDB" id="A0A9P6DXR4"/>